<dbReference type="EMBL" id="AP025318">
    <property type="protein sequence ID" value="BDD12422.1"/>
    <property type="molecule type" value="Genomic_DNA"/>
</dbReference>
<evidence type="ECO:0000256" key="2">
    <source>
        <dbReference type="ARBA" id="ARBA00022475"/>
    </source>
</evidence>
<evidence type="ECO:0000256" key="6">
    <source>
        <dbReference type="SAM" id="Phobius"/>
    </source>
</evidence>
<feature type="transmembrane region" description="Helical" evidence="6">
    <location>
        <begin position="235"/>
        <end position="257"/>
    </location>
</feature>
<feature type="transmembrane region" description="Helical" evidence="6">
    <location>
        <begin position="111"/>
        <end position="131"/>
    </location>
</feature>
<reference evidence="7 8" key="1">
    <citation type="submission" date="2021-12" db="EMBL/GenBank/DDBJ databases">
        <title>Genome sequencing of bacteria with rrn-lacking chromosome and rrn-plasmid.</title>
        <authorList>
            <person name="Anda M."/>
            <person name="Iwasaki W."/>
        </authorList>
    </citation>
    <scope>NUCLEOTIDE SEQUENCE [LARGE SCALE GENOMIC DNA]</scope>
    <source>
        <strain evidence="7 8">DSM 100852</strain>
        <plasmid evidence="7 8">pFA4</plasmid>
    </source>
</reference>
<organism evidence="7 8">
    <name type="scientific">Fulvitalea axinellae</name>
    <dbReference type="NCBI Taxonomy" id="1182444"/>
    <lineage>
        <taxon>Bacteria</taxon>
        <taxon>Pseudomonadati</taxon>
        <taxon>Bacteroidota</taxon>
        <taxon>Cytophagia</taxon>
        <taxon>Cytophagales</taxon>
        <taxon>Persicobacteraceae</taxon>
        <taxon>Fulvitalea</taxon>
    </lineage>
</organism>
<dbReference type="GO" id="GO:0005886">
    <property type="term" value="C:plasma membrane"/>
    <property type="evidence" value="ECO:0007669"/>
    <property type="project" value="UniProtKB-SubCell"/>
</dbReference>
<feature type="transmembrane region" description="Helical" evidence="6">
    <location>
        <begin position="176"/>
        <end position="196"/>
    </location>
</feature>
<dbReference type="RefSeq" id="WP_338395559.1">
    <property type="nucleotide sequence ID" value="NZ_AP025318.1"/>
</dbReference>
<geneLocation type="plasmid" evidence="7 8">
    <name>pFA4</name>
</geneLocation>
<keyword evidence="2" id="KW-1003">Cell membrane</keyword>
<keyword evidence="5 6" id="KW-0472">Membrane</keyword>
<dbReference type="Proteomes" id="UP001348817">
    <property type="component" value="Plasmid pFA4"/>
</dbReference>
<accession>A0AAU9CZP8</accession>
<keyword evidence="3 6" id="KW-0812">Transmembrane</keyword>
<dbReference type="KEGG" id="fax:FUAX_48540"/>
<evidence type="ECO:0000256" key="3">
    <source>
        <dbReference type="ARBA" id="ARBA00022692"/>
    </source>
</evidence>
<evidence type="ECO:0000313" key="7">
    <source>
        <dbReference type="EMBL" id="BDD12422.1"/>
    </source>
</evidence>
<evidence type="ECO:0000256" key="4">
    <source>
        <dbReference type="ARBA" id="ARBA00022989"/>
    </source>
</evidence>
<keyword evidence="4 6" id="KW-1133">Transmembrane helix</keyword>
<feature type="transmembrane region" description="Helical" evidence="6">
    <location>
        <begin position="12"/>
        <end position="28"/>
    </location>
</feature>
<protein>
    <submittedName>
        <fullName evidence="7">Membrane protein</fullName>
    </submittedName>
</protein>
<keyword evidence="8" id="KW-1185">Reference proteome</keyword>
<evidence type="ECO:0000313" key="8">
    <source>
        <dbReference type="Proteomes" id="UP001348817"/>
    </source>
</evidence>
<gene>
    <name evidence="7" type="ORF">FUAX_48540</name>
</gene>
<keyword evidence="7" id="KW-0614">Plasmid</keyword>
<dbReference type="AlphaFoldDB" id="A0AAU9CZP8"/>
<evidence type="ECO:0000256" key="1">
    <source>
        <dbReference type="ARBA" id="ARBA00004651"/>
    </source>
</evidence>
<dbReference type="Pfam" id="PF09678">
    <property type="entry name" value="Caa3_CtaG"/>
    <property type="match status" value="1"/>
</dbReference>
<comment type="subcellular location">
    <subcellularLocation>
        <location evidence="1">Cell membrane</location>
        <topology evidence="1">Multi-pass membrane protein</topology>
    </subcellularLocation>
</comment>
<feature type="transmembrane region" description="Helical" evidence="6">
    <location>
        <begin position="40"/>
        <end position="63"/>
    </location>
</feature>
<evidence type="ECO:0000256" key="5">
    <source>
        <dbReference type="ARBA" id="ARBA00023136"/>
    </source>
</evidence>
<name>A0AAU9CZP8_9BACT</name>
<feature type="transmembrane region" description="Helical" evidence="6">
    <location>
        <begin position="69"/>
        <end position="91"/>
    </location>
</feature>
<dbReference type="InterPro" id="IPR019108">
    <property type="entry name" value="Caa3_assmbl_CtaG-rel"/>
</dbReference>
<sequence>MNGWNALLEEWNFPAVLIIVMLIFLYWIRKAYGNMHTGFWHWFALFAALILAVFALISPLSYLAKKYLFFAHMVRHVLVLMVIPALFWASVAKHDITPAEIKMEKLLYKPLITWPLFLCVMWLLHVPEVVAKVSSEKYASIDFQAWVAVLSLLAGIWFYFPVLGMRSIRAMHPLRCVAYLVTACIGCSLLGIAIAFSPKLLYPGFTGTDPSDPVSVLVRNVWKIQPRTDQQIAGLIMWVPGCLIYLSVSMSILFSWLRKGDREKAVA</sequence>
<feature type="transmembrane region" description="Helical" evidence="6">
    <location>
        <begin position="143"/>
        <end position="164"/>
    </location>
</feature>
<proteinExistence type="predicted"/>